<feature type="region of interest" description="Disordered" evidence="1">
    <location>
        <begin position="75"/>
        <end position="105"/>
    </location>
</feature>
<protein>
    <recommendedName>
        <fullName evidence="2">Alpha-carbonic anhydrase domain-containing protein</fullName>
    </recommendedName>
</protein>
<comment type="caution">
    <text evidence="3">The sequence shown here is derived from an EMBL/GenBank/DDBJ whole genome shotgun (WGS) entry which is preliminary data.</text>
</comment>
<organism evidence="3 4">
    <name type="scientific">Portunus trituberculatus</name>
    <name type="common">Swimming crab</name>
    <name type="synonym">Neptunus trituberculatus</name>
    <dbReference type="NCBI Taxonomy" id="210409"/>
    <lineage>
        <taxon>Eukaryota</taxon>
        <taxon>Metazoa</taxon>
        <taxon>Ecdysozoa</taxon>
        <taxon>Arthropoda</taxon>
        <taxon>Crustacea</taxon>
        <taxon>Multicrustacea</taxon>
        <taxon>Malacostraca</taxon>
        <taxon>Eumalacostraca</taxon>
        <taxon>Eucarida</taxon>
        <taxon>Decapoda</taxon>
        <taxon>Pleocyemata</taxon>
        <taxon>Brachyura</taxon>
        <taxon>Eubrachyura</taxon>
        <taxon>Portunoidea</taxon>
        <taxon>Portunidae</taxon>
        <taxon>Portuninae</taxon>
        <taxon>Portunus</taxon>
    </lineage>
</organism>
<name>A0A5B7E918_PORTR</name>
<dbReference type="Pfam" id="PF00194">
    <property type="entry name" value="Carb_anhydrase"/>
    <property type="match status" value="1"/>
</dbReference>
<dbReference type="PROSITE" id="PS51144">
    <property type="entry name" value="ALPHA_CA_2"/>
    <property type="match status" value="1"/>
</dbReference>
<evidence type="ECO:0000259" key="2">
    <source>
        <dbReference type="PROSITE" id="PS51144"/>
    </source>
</evidence>
<dbReference type="Proteomes" id="UP000324222">
    <property type="component" value="Unassembled WGS sequence"/>
</dbReference>
<feature type="region of interest" description="Disordered" evidence="1">
    <location>
        <begin position="1"/>
        <end position="24"/>
    </location>
</feature>
<dbReference type="SUPFAM" id="SSF51069">
    <property type="entry name" value="Carbonic anhydrase"/>
    <property type="match status" value="1"/>
</dbReference>
<evidence type="ECO:0000313" key="3">
    <source>
        <dbReference type="EMBL" id="MPC29835.1"/>
    </source>
</evidence>
<evidence type="ECO:0000313" key="4">
    <source>
        <dbReference type="Proteomes" id="UP000324222"/>
    </source>
</evidence>
<keyword evidence="4" id="KW-1185">Reference proteome</keyword>
<dbReference type="Gene3D" id="3.10.200.10">
    <property type="entry name" value="Alpha carbonic anhydrase"/>
    <property type="match status" value="1"/>
</dbReference>
<proteinExistence type="predicted"/>
<sequence length="105" mass="10848">MAWNEYPQASGDFHDPTRHPARHLSDNVDDFFRYEDSLTTPPCSAVLVWTVFKGGVTMANTAAAVQTAGGLAWHSPATQLPTPAAAQRAANGGGGGGGVSPGTQP</sequence>
<feature type="compositionally biased region" description="Low complexity" evidence="1">
    <location>
        <begin position="76"/>
        <end position="90"/>
    </location>
</feature>
<gene>
    <name evidence="3" type="ORF">E2C01_023086</name>
</gene>
<evidence type="ECO:0000256" key="1">
    <source>
        <dbReference type="SAM" id="MobiDB-lite"/>
    </source>
</evidence>
<dbReference type="InterPro" id="IPR036398">
    <property type="entry name" value="CA_dom_sf"/>
</dbReference>
<dbReference type="InterPro" id="IPR001148">
    <property type="entry name" value="CA_dom"/>
</dbReference>
<accession>A0A5B7E918</accession>
<dbReference type="EMBL" id="VSRR010002143">
    <property type="protein sequence ID" value="MPC29835.1"/>
    <property type="molecule type" value="Genomic_DNA"/>
</dbReference>
<feature type="domain" description="Alpha-carbonic anhydrase" evidence="2">
    <location>
        <begin position="1"/>
        <end position="105"/>
    </location>
</feature>
<feature type="compositionally biased region" description="Gly residues" evidence="1">
    <location>
        <begin position="91"/>
        <end position="105"/>
    </location>
</feature>
<feature type="compositionally biased region" description="Basic and acidic residues" evidence="1">
    <location>
        <begin position="12"/>
        <end position="24"/>
    </location>
</feature>
<dbReference type="AlphaFoldDB" id="A0A5B7E918"/>
<reference evidence="3 4" key="1">
    <citation type="submission" date="2019-05" db="EMBL/GenBank/DDBJ databases">
        <title>Another draft genome of Portunus trituberculatus and its Hox gene families provides insights of decapod evolution.</title>
        <authorList>
            <person name="Jeong J.-H."/>
            <person name="Song I."/>
            <person name="Kim S."/>
            <person name="Choi T."/>
            <person name="Kim D."/>
            <person name="Ryu S."/>
            <person name="Kim W."/>
        </authorList>
    </citation>
    <scope>NUCLEOTIDE SEQUENCE [LARGE SCALE GENOMIC DNA]</scope>
    <source>
        <tissue evidence="3">Muscle</tissue>
    </source>
</reference>